<dbReference type="PANTHER" id="PTHR11659:SF2">
    <property type="entry name" value="GLUTAMYL-TRNA(GLN) AMIDOTRANSFERASE SUBUNIT E"/>
    <property type="match status" value="1"/>
</dbReference>
<dbReference type="Pfam" id="PF02934">
    <property type="entry name" value="GatB_N"/>
    <property type="match status" value="1"/>
</dbReference>
<dbReference type="GO" id="GO:0005524">
    <property type="term" value="F:ATP binding"/>
    <property type="evidence" value="ECO:0007669"/>
    <property type="project" value="UniProtKB-KW"/>
</dbReference>
<organism evidence="6">
    <name type="scientific">marine sediment metagenome</name>
    <dbReference type="NCBI Taxonomy" id="412755"/>
    <lineage>
        <taxon>unclassified sequences</taxon>
        <taxon>metagenomes</taxon>
        <taxon>ecological metagenomes</taxon>
    </lineage>
</organism>
<feature type="domain" description="Aspartyl/Glutamyl-tRNA(Gln) amidotransferase subunit B/E catalytic" evidence="5">
    <location>
        <begin position="15"/>
        <end position="150"/>
    </location>
</feature>
<keyword evidence="2" id="KW-0547">Nucleotide-binding</keyword>
<dbReference type="InterPro" id="IPR017959">
    <property type="entry name" value="Asn/Gln-tRNA_amidoTrfase_suB/E"/>
</dbReference>
<comment type="caution">
    <text evidence="6">The sequence shown here is derived from an EMBL/GenBank/DDBJ whole genome shotgun (WGS) entry which is preliminary data.</text>
</comment>
<evidence type="ECO:0000313" key="6">
    <source>
        <dbReference type="EMBL" id="GAF96681.1"/>
    </source>
</evidence>
<evidence type="ECO:0000259" key="5">
    <source>
        <dbReference type="Pfam" id="PF02934"/>
    </source>
</evidence>
<evidence type="ECO:0000256" key="2">
    <source>
        <dbReference type="ARBA" id="ARBA00022741"/>
    </source>
</evidence>
<feature type="non-terminal residue" evidence="6">
    <location>
        <position position="1"/>
    </location>
</feature>
<keyword evidence="4" id="KW-0648">Protein biosynthesis</keyword>
<dbReference type="AlphaFoldDB" id="X0UBI1"/>
<reference evidence="6" key="1">
    <citation type="journal article" date="2014" name="Front. Microbiol.">
        <title>High frequency of phylogenetically diverse reductive dehalogenase-homologous genes in deep subseafloor sedimentary metagenomes.</title>
        <authorList>
            <person name="Kawai M."/>
            <person name="Futagami T."/>
            <person name="Toyoda A."/>
            <person name="Takaki Y."/>
            <person name="Nishi S."/>
            <person name="Hori S."/>
            <person name="Arai W."/>
            <person name="Tsubouchi T."/>
            <person name="Morono Y."/>
            <person name="Uchiyama I."/>
            <person name="Ito T."/>
            <person name="Fujiyama A."/>
            <person name="Inagaki F."/>
            <person name="Takami H."/>
        </authorList>
    </citation>
    <scope>NUCLEOTIDE SEQUENCE</scope>
    <source>
        <strain evidence="6">Expedition CK06-06</strain>
    </source>
</reference>
<dbReference type="EMBL" id="BARS01013428">
    <property type="protein sequence ID" value="GAF96681.1"/>
    <property type="molecule type" value="Genomic_DNA"/>
</dbReference>
<dbReference type="InterPro" id="IPR017958">
    <property type="entry name" value="Gln-tRNA_amidoTrfase_suB_CS"/>
</dbReference>
<gene>
    <name evidence="6" type="ORF">S01H1_23324</name>
</gene>
<evidence type="ECO:0000256" key="3">
    <source>
        <dbReference type="ARBA" id="ARBA00022840"/>
    </source>
</evidence>
<name>X0UBI1_9ZZZZ</name>
<evidence type="ECO:0000256" key="1">
    <source>
        <dbReference type="ARBA" id="ARBA00022598"/>
    </source>
</evidence>
<keyword evidence="1" id="KW-0436">Ligase</keyword>
<dbReference type="InterPro" id="IPR014746">
    <property type="entry name" value="Gln_synth/guanido_kin_cat_dom"/>
</dbReference>
<feature type="non-terminal residue" evidence="6">
    <location>
        <position position="150"/>
    </location>
</feature>
<dbReference type="SUPFAM" id="SSF55931">
    <property type="entry name" value="Glutamine synthetase/guanido kinase"/>
    <property type="match status" value="1"/>
</dbReference>
<proteinExistence type="predicted"/>
<dbReference type="PROSITE" id="PS01234">
    <property type="entry name" value="GATB"/>
    <property type="match status" value="1"/>
</dbReference>
<dbReference type="GO" id="GO:0050567">
    <property type="term" value="F:glutaminyl-tRNA synthase (glutamine-hydrolyzing) activity"/>
    <property type="evidence" value="ECO:0007669"/>
    <property type="project" value="TreeGrafter"/>
</dbReference>
<protein>
    <recommendedName>
        <fullName evidence="5">Aspartyl/Glutamyl-tRNA(Gln) amidotransferase subunit B/E catalytic domain-containing protein</fullName>
    </recommendedName>
</protein>
<keyword evidence="3" id="KW-0067">ATP-binding</keyword>
<dbReference type="PANTHER" id="PTHR11659">
    <property type="entry name" value="GLUTAMYL-TRNA GLN AMIDOTRANSFERASE SUBUNIT B MITOCHONDRIAL AND PROKARYOTIC PET112-RELATED"/>
    <property type="match status" value="1"/>
</dbReference>
<dbReference type="GO" id="GO:0006412">
    <property type="term" value="P:translation"/>
    <property type="evidence" value="ECO:0007669"/>
    <property type="project" value="UniProtKB-KW"/>
</dbReference>
<evidence type="ECO:0000256" key="4">
    <source>
        <dbReference type="ARBA" id="ARBA00022917"/>
    </source>
</evidence>
<sequence length="150" mass="16438">CSTSTCLVELDEEPPRPINQEAIGIALEISLLLKAKIIDEIQVMRKIVIDGSNVSGFQRTALIATDGYIETSLGEVRIPVICLEEEAAKKIKETKDSATYRLDRLGIPLIEIATEPDIKNPEHAKETASLLGMILRSTGKVKRGLGTIRQ</sequence>
<dbReference type="InterPro" id="IPR006075">
    <property type="entry name" value="Asn/Gln-tRNA_Trfase_suB/E_cat"/>
</dbReference>
<accession>X0UBI1</accession>
<dbReference type="GO" id="GO:0070681">
    <property type="term" value="P:glutaminyl-tRNAGln biosynthesis via transamidation"/>
    <property type="evidence" value="ECO:0007669"/>
    <property type="project" value="TreeGrafter"/>
</dbReference>